<dbReference type="RefSeq" id="WP_229385032.1">
    <property type="nucleotide sequence ID" value="NZ_JAGTTN010000004.1"/>
</dbReference>
<keyword evidence="4" id="KW-1185">Reference proteome</keyword>
<evidence type="ECO:0000313" key="4">
    <source>
        <dbReference type="Proteomes" id="UP001139354"/>
    </source>
</evidence>
<feature type="transmembrane region" description="Helical" evidence="2">
    <location>
        <begin position="203"/>
        <end position="224"/>
    </location>
</feature>
<gene>
    <name evidence="3" type="ORF">KEC57_12820</name>
</gene>
<evidence type="ECO:0000313" key="3">
    <source>
        <dbReference type="EMBL" id="MCC2033064.1"/>
    </source>
</evidence>
<keyword evidence="2" id="KW-1133">Transmembrane helix</keyword>
<sequence length="915" mass="93866">MNEGPTTVGSIVGKLRMDRDQWIADVAATKQDVRELERANPDIHIGDNAAAVIGRLTAVKAAAEGVAGSNDKVAATQTKLTLAQGRLTAAMSAADTAYARASLAQMRLTELREKGVTSGARYVASELAVTEALKRLDTANEKVTASEAALAAARRANTAATEDETRATVKANEANRTSVTRVGAITTAIALLLPLLAPVGAAAIGIGSAFLGMGAAGVLAIIGIKREMDAGTTVGASYRSGLDSLKGSMNTLAQTSAVAMLSSFQRVVRETRDALPGLNVQVGQFSGLLGRSGANLFTGTINSLRILNPLFLTAGIYLESLTAGFQRWTEGSGIEDFGGYALAMLPTVTDLLGKLASTVMHILQALAPLGTIGMAVLVGISDVISAIPVEVLSQLIVTLTWGAIAFKAWGFVAPMLANIATSMGAVGAATTIATGPIGWVVAGLAALAGIFAVVIANNSSATQAMQTYTAAVEADTGAVAENVRAKAVQELQDRGALDAAKQLGVSLEDVTNATLGQKDALKELSLYTRAADGDTGAMQQVMKDNNLSLLEATGLVNTLVGSLRNESSAIDASVAGHKLRTEALTETSAAALAQQRADEAAAAALGISVGALQSARGSQDEMKTATEKATAEMYLQGDAAGLLKQALDELNGKALSAAEAQNQFESQLVRMPDYIDDATGALDSAGASLDGMSESAITNRGSLLDLIQSAQNSAQAFRDQGGSAEESVAKLQASKQAIEDQAVANGMNRDAVHAYLDELFKIPATLPVTKIEVDIAKAEADLAWLVRRRTAAIAISVTESHLRDGAASGGRALGGTTPGLAGGGTSGGTINGRGTAGSDSAGLYRLANGEEVVSNVFGQADRNRSLLKAINAGYTPSQAPAATPSVTNNNVTLINPVVRDLQQDAWDAAQIVGSL</sequence>
<accession>A0A9X1LVX4</accession>
<feature type="region of interest" description="Disordered" evidence="1">
    <location>
        <begin position="806"/>
        <end position="832"/>
    </location>
</feature>
<feature type="transmembrane region" description="Helical" evidence="2">
    <location>
        <begin position="365"/>
        <end position="389"/>
    </location>
</feature>
<organism evidence="3 4">
    <name type="scientific">Microbacterium allomyrinae</name>
    <dbReference type="NCBI Taxonomy" id="2830666"/>
    <lineage>
        <taxon>Bacteria</taxon>
        <taxon>Bacillati</taxon>
        <taxon>Actinomycetota</taxon>
        <taxon>Actinomycetes</taxon>
        <taxon>Micrococcales</taxon>
        <taxon>Microbacteriaceae</taxon>
        <taxon>Microbacterium</taxon>
    </lineage>
</organism>
<proteinExistence type="predicted"/>
<comment type="caution">
    <text evidence="3">The sequence shown here is derived from an EMBL/GenBank/DDBJ whole genome shotgun (WGS) entry which is preliminary data.</text>
</comment>
<keyword evidence="2" id="KW-0472">Membrane</keyword>
<evidence type="ECO:0000256" key="2">
    <source>
        <dbReference type="SAM" id="Phobius"/>
    </source>
</evidence>
<feature type="transmembrane region" description="Helical" evidence="2">
    <location>
        <begin position="437"/>
        <end position="456"/>
    </location>
</feature>
<dbReference type="Proteomes" id="UP001139354">
    <property type="component" value="Unassembled WGS sequence"/>
</dbReference>
<protein>
    <submittedName>
        <fullName evidence="3">Uncharacterized protein</fullName>
    </submittedName>
</protein>
<keyword evidence="2" id="KW-0812">Transmembrane</keyword>
<feature type="transmembrane region" description="Helical" evidence="2">
    <location>
        <begin position="395"/>
        <end position="416"/>
    </location>
</feature>
<feature type="compositionally biased region" description="Gly residues" evidence="1">
    <location>
        <begin position="807"/>
        <end position="832"/>
    </location>
</feature>
<dbReference type="EMBL" id="JAGTTN010000004">
    <property type="protein sequence ID" value="MCC2033064.1"/>
    <property type="molecule type" value="Genomic_DNA"/>
</dbReference>
<dbReference type="AlphaFoldDB" id="A0A9X1LVX4"/>
<feature type="transmembrane region" description="Helical" evidence="2">
    <location>
        <begin position="179"/>
        <end position="197"/>
    </location>
</feature>
<evidence type="ECO:0000256" key="1">
    <source>
        <dbReference type="SAM" id="MobiDB-lite"/>
    </source>
</evidence>
<reference evidence="3" key="1">
    <citation type="submission" date="2021-04" db="EMBL/GenBank/DDBJ databases">
        <title>Microbacterium tenobrionis sp. nov. and Microbacterium allomyrinae sp. nov., isolated from larvae of Tenobrio molitor and Allomyrina dichotoma, respectively.</title>
        <authorList>
            <person name="Lee S.D."/>
        </authorList>
    </citation>
    <scope>NUCLEOTIDE SEQUENCE</scope>
    <source>
        <strain evidence="3">BWT-G7</strain>
    </source>
</reference>
<name>A0A9X1LVX4_9MICO</name>